<organism evidence="2 3">
    <name type="scientific">Tritrichomonas musculus</name>
    <dbReference type="NCBI Taxonomy" id="1915356"/>
    <lineage>
        <taxon>Eukaryota</taxon>
        <taxon>Metamonada</taxon>
        <taxon>Parabasalia</taxon>
        <taxon>Tritrichomonadida</taxon>
        <taxon>Tritrichomonadidae</taxon>
        <taxon>Tritrichomonas</taxon>
    </lineage>
</organism>
<name>A0ABR2KPB5_9EUKA</name>
<evidence type="ECO:0008006" key="4">
    <source>
        <dbReference type="Google" id="ProtNLM"/>
    </source>
</evidence>
<proteinExistence type="predicted"/>
<accession>A0ABR2KPB5</accession>
<protein>
    <recommendedName>
        <fullName evidence="4">Initiator binding domain-containing protein</fullName>
    </recommendedName>
</protein>
<dbReference type="EMBL" id="JAPFFF010000004">
    <property type="protein sequence ID" value="KAK8892960.1"/>
    <property type="molecule type" value="Genomic_DNA"/>
</dbReference>
<evidence type="ECO:0000313" key="2">
    <source>
        <dbReference type="EMBL" id="KAK8892960.1"/>
    </source>
</evidence>
<dbReference type="Proteomes" id="UP001470230">
    <property type="component" value="Unassembled WGS sequence"/>
</dbReference>
<evidence type="ECO:0000313" key="3">
    <source>
        <dbReference type="Proteomes" id="UP001470230"/>
    </source>
</evidence>
<reference evidence="2 3" key="1">
    <citation type="submission" date="2024-04" db="EMBL/GenBank/DDBJ databases">
        <title>Tritrichomonas musculus Genome.</title>
        <authorList>
            <person name="Alves-Ferreira E."/>
            <person name="Grigg M."/>
            <person name="Lorenzi H."/>
            <person name="Galac M."/>
        </authorList>
    </citation>
    <scope>NUCLEOTIDE SEQUENCE [LARGE SCALE GENOMIC DNA]</scope>
    <source>
        <strain evidence="2 3">EAF2021</strain>
    </source>
</reference>
<keyword evidence="3" id="KW-1185">Reference proteome</keyword>
<feature type="region of interest" description="Disordered" evidence="1">
    <location>
        <begin position="1"/>
        <end position="23"/>
    </location>
</feature>
<sequence length="109" mass="12819">MKQFSSQNQMQNKDNFSKTNNFTVPPSCSIVKTDQNPKDFYDSLSDLSLYQFEEKLGYFRTKYPIFINSNCFTDEYNFLVVAQIVLILAHQKSHGRYITFDNSPPRQKK</sequence>
<gene>
    <name evidence="2" type="ORF">M9Y10_030214</name>
</gene>
<evidence type="ECO:0000256" key="1">
    <source>
        <dbReference type="SAM" id="MobiDB-lite"/>
    </source>
</evidence>
<comment type="caution">
    <text evidence="2">The sequence shown here is derived from an EMBL/GenBank/DDBJ whole genome shotgun (WGS) entry which is preliminary data.</text>
</comment>